<evidence type="ECO:0000256" key="4">
    <source>
        <dbReference type="ARBA" id="ARBA00022448"/>
    </source>
</evidence>
<dbReference type="CDD" id="cd13553">
    <property type="entry name" value="PBP2_NrtA_CpmA_like"/>
    <property type="match status" value="1"/>
</dbReference>
<evidence type="ECO:0000256" key="8">
    <source>
        <dbReference type="ARBA" id="ARBA00023136"/>
    </source>
</evidence>
<dbReference type="Pfam" id="PF13379">
    <property type="entry name" value="NMT1_2"/>
    <property type="match status" value="1"/>
</dbReference>
<comment type="caution">
    <text evidence="9">The sequence shown here is derived from an EMBL/GenBank/DDBJ whole genome shotgun (WGS) entry which is preliminary data.</text>
</comment>
<reference evidence="10" key="1">
    <citation type="journal article" date="2019" name="Int. J. Syst. Evol. Microbiol.">
        <title>The Global Catalogue of Microorganisms (GCM) 10K type strain sequencing project: providing services to taxonomists for standard genome sequencing and annotation.</title>
        <authorList>
            <consortium name="The Broad Institute Genomics Platform"/>
            <consortium name="The Broad Institute Genome Sequencing Center for Infectious Disease"/>
            <person name="Wu L."/>
            <person name="Ma J."/>
        </authorList>
    </citation>
    <scope>NUCLEOTIDE SEQUENCE [LARGE SCALE GENOMIC DNA]</scope>
    <source>
        <strain evidence="10">NBRC 105857</strain>
    </source>
</reference>
<dbReference type="Gene3D" id="3.40.190.10">
    <property type="entry name" value="Periplasmic binding protein-like II"/>
    <property type="match status" value="2"/>
</dbReference>
<dbReference type="RefSeq" id="WP_284280621.1">
    <property type="nucleotide sequence ID" value="NZ_BSOJ01000012.1"/>
</dbReference>
<sequence>MSRFLMNVGVLALTDSAPLVAAQRLEFFHKAGLDVHLLRQTSWATLRDKLIVGELQVAQMLSPMPIAIQAGFGGCSKRLMKAPLVLNRGGNGITVSTHLKSILDSLGPGETLGGRVRALRLSGEMPEGLTLGTVFPFSMHTLLLRRWMRSHDLDPEVDVRLRVVPPVRTVEALQSGLIDGFCVGEPYNSMAEEQGIGAMVSSSLALWPNAPEKIVGCTADWALLNHAPLQAFCGAVKQACHWLEQDDDNRRRAAVWLSEADYVNVPSTLIERALLATVNGQPFVRFDGGVLSSAPEDQLDPLIVETFAIRGDDSALADDLHAARKIFYNAPE</sequence>
<organism evidence="9 10">
    <name type="scientific">Limnobacter litoralis</name>
    <dbReference type="NCBI Taxonomy" id="481366"/>
    <lineage>
        <taxon>Bacteria</taxon>
        <taxon>Pseudomonadati</taxon>
        <taxon>Pseudomonadota</taxon>
        <taxon>Betaproteobacteria</taxon>
        <taxon>Burkholderiales</taxon>
        <taxon>Burkholderiaceae</taxon>
        <taxon>Limnobacter</taxon>
    </lineage>
</organism>
<dbReference type="InterPro" id="IPR044527">
    <property type="entry name" value="NrtA/CpmA_ABC-bd_dom"/>
</dbReference>
<evidence type="ECO:0000256" key="3">
    <source>
        <dbReference type="ARBA" id="ARBA00010742"/>
    </source>
</evidence>
<evidence type="ECO:0000256" key="6">
    <source>
        <dbReference type="ARBA" id="ARBA00022519"/>
    </source>
</evidence>
<keyword evidence="7" id="KW-0732">Signal</keyword>
<dbReference type="PANTHER" id="PTHR30024:SF47">
    <property type="entry name" value="TAURINE-BINDING PERIPLASMIC PROTEIN"/>
    <property type="match status" value="1"/>
</dbReference>
<evidence type="ECO:0000256" key="2">
    <source>
        <dbReference type="ARBA" id="ARBA00004418"/>
    </source>
</evidence>
<protein>
    <submittedName>
        <fullName evidence="9">Nitrate transporter component</fullName>
    </submittedName>
</protein>
<evidence type="ECO:0000256" key="5">
    <source>
        <dbReference type="ARBA" id="ARBA00022475"/>
    </source>
</evidence>
<keyword evidence="8" id="KW-0472">Membrane</keyword>
<dbReference type="EMBL" id="BSOJ01000012">
    <property type="protein sequence ID" value="GLR26142.1"/>
    <property type="molecule type" value="Genomic_DNA"/>
</dbReference>
<evidence type="ECO:0000256" key="1">
    <source>
        <dbReference type="ARBA" id="ARBA00004308"/>
    </source>
</evidence>
<keyword evidence="4" id="KW-0813">Transport</keyword>
<evidence type="ECO:0000313" key="9">
    <source>
        <dbReference type="EMBL" id="GLR26142.1"/>
    </source>
</evidence>
<gene>
    <name evidence="9" type="ORF">GCM10007875_12300</name>
</gene>
<proteinExistence type="inferred from homology"/>
<comment type="subcellular location">
    <subcellularLocation>
        <location evidence="1">Endomembrane system</location>
    </subcellularLocation>
    <subcellularLocation>
        <location evidence="2">Periplasm</location>
    </subcellularLocation>
</comment>
<comment type="similarity">
    <text evidence="3">Belongs to the bacterial solute-binding protein SsuA/TauA family.</text>
</comment>
<name>A0ABQ5YPU1_9BURK</name>
<dbReference type="SUPFAM" id="SSF53850">
    <property type="entry name" value="Periplasmic binding protein-like II"/>
    <property type="match status" value="1"/>
</dbReference>
<dbReference type="PANTHER" id="PTHR30024">
    <property type="entry name" value="ALIPHATIC SULFONATES-BINDING PROTEIN-RELATED"/>
    <property type="match status" value="1"/>
</dbReference>
<accession>A0ABQ5YPU1</accession>
<keyword evidence="5" id="KW-1003">Cell membrane</keyword>
<dbReference type="Proteomes" id="UP001156664">
    <property type="component" value="Unassembled WGS sequence"/>
</dbReference>
<keyword evidence="6" id="KW-0997">Cell inner membrane</keyword>
<evidence type="ECO:0000256" key="7">
    <source>
        <dbReference type="ARBA" id="ARBA00022729"/>
    </source>
</evidence>
<keyword evidence="10" id="KW-1185">Reference proteome</keyword>
<evidence type="ECO:0000313" key="10">
    <source>
        <dbReference type="Proteomes" id="UP001156664"/>
    </source>
</evidence>